<dbReference type="PANTHER" id="PTHR36810">
    <property type="entry name" value="BNACNNG47150D PROTEIN"/>
    <property type="match status" value="1"/>
</dbReference>
<dbReference type="PANTHER" id="PTHR36810:SF1">
    <property type="entry name" value="OS05G0232200 PROTEIN"/>
    <property type="match status" value="1"/>
</dbReference>
<protein>
    <submittedName>
        <fullName evidence="3">Uncharacterized protein</fullName>
    </submittedName>
</protein>
<feature type="compositionally biased region" description="Basic and acidic residues" evidence="1">
    <location>
        <begin position="124"/>
        <end position="133"/>
    </location>
</feature>
<keyword evidence="2" id="KW-0812">Transmembrane</keyword>
<dbReference type="AlphaFoldDB" id="A0AAD3S418"/>
<feature type="compositionally biased region" description="Basic and acidic residues" evidence="1">
    <location>
        <begin position="150"/>
        <end position="161"/>
    </location>
</feature>
<evidence type="ECO:0000313" key="4">
    <source>
        <dbReference type="Proteomes" id="UP001279734"/>
    </source>
</evidence>
<comment type="caution">
    <text evidence="3">The sequence shown here is derived from an EMBL/GenBank/DDBJ whole genome shotgun (WGS) entry which is preliminary data.</text>
</comment>
<sequence length="549" mass="61194">MPGTIQVSILELSGLPSVSPSSSISIKVSVGKRQLDTQEKEILSLPLTTLRDNLIVEIQDAEGNEIARSCVETRLIVEKGFWDDLFPFEGGGHLHMRLLFILSEEERNRIRVVRESALRKKQVEPLKKQDKCLETSAPSDDSQKNIHQINSEDKGHADDQTVKISADSSPEIFSDPHFDPTEQVAPVKSHADTWDDTSYSEASSQFKSPTSTGAVDQLSVSSQVTEEIQYINPKKQDPLDNTSSNVRKMIIAFESSPAQKQEMTPHINPRTAKPQLSRMTMGFPLEGPILKSTGTVSENAKPIKPHVGRVLDSSVAKRMKKDPTYTGREEERIGICGASYIEKSCHIYKESRVESSDESSREKNELEIFVKVEDSNEEKGPHDDLPCTSKTNELLWSLGHELSGESRPSNMLIKEQGSSDISVIKEYDKGNHLDLSQDRKRSSEMPRGREQYYSHGFRGWIFLDETWCSCVVTGGKLVTDLLEGWPSHMSSETCPSKKGNKIYSGLKESEPENMVNVGSSKGPVGQALKIAIMIGFGILVFLTRKNKSR</sequence>
<feature type="compositionally biased region" description="Polar residues" evidence="1">
    <location>
        <begin position="196"/>
        <end position="214"/>
    </location>
</feature>
<keyword evidence="2" id="KW-1133">Transmembrane helix</keyword>
<keyword evidence="2" id="KW-0472">Membrane</keyword>
<evidence type="ECO:0000256" key="2">
    <source>
        <dbReference type="SAM" id="Phobius"/>
    </source>
</evidence>
<accession>A0AAD3S418</accession>
<feature type="compositionally biased region" description="Polar residues" evidence="1">
    <location>
        <begin position="136"/>
        <end position="149"/>
    </location>
</feature>
<feature type="region of interest" description="Disordered" evidence="1">
    <location>
        <begin position="124"/>
        <end position="214"/>
    </location>
</feature>
<proteinExistence type="predicted"/>
<reference evidence="3" key="1">
    <citation type="submission" date="2023-05" db="EMBL/GenBank/DDBJ databases">
        <title>Nepenthes gracilis genome sequencing.</title>
        <authorList>
            <person name="Fukushima K."/>
        </authorList>
    </citation>
    <scope>NUCLEOTIDE SEQUENCE</scope>
    <source>
        <strain evidence="3">SING2019-196</strain>
    </source>
</reference>
<dbReference type="EMBL" id="BSYO01000004">
    <property type="protein sequence ID" value="GMH04072.1"/>
    <property type="molecule type" value="Genomic_DNA"/>
</dbReference>
<dbReference type="Proteomes" id="UP001279734">
    <property type="component" value="Unassembled WGS sequence"/>
</dbReference>
<evidence type="ECO:0000256" key="1">
    <source>
        <dbReference type="SAM" id="MobiDB-lite"/>
    </source>
</evidence>
<organism evidence="3 4">
    <name type="scientific">Nepenthes gracilis</name>
    <name type="common">Slender pitcher plant</name>
    <dbReference type="NCBI Taxonomy" id="150966"/>
    <lineage>
        <taxon>Eukaryota</taxon>
        <taxon>Viridiplantae</taxon>
        <taxon>Streptophyta</taxon>
        <taxon>Embryophyta</taxon>
        <taxon>Tracheophyta</taxon>
        <taxon>Spermatophyta</taxon>
        <taxon>Magnoliopsida</taxon>
        <taxon>eudicotyledons</taxon>
        <taxon>Gunneridae</taxon>
        <taxon>Pentapetalae</taxon>
        <taxon>Caryophyllales</taxon>
        <taxon>Nepenthaceae</taxon>
        <taxon>Nepenthes</taxon>
    </lineage>
</organism>
<keyword evidence="4" id="KW-1185">Reference proteome</keyword>
<name>A0AAD3S418_NEPGR</name>
<gene>
    <name evidence="3" type="ORF">Nepgr_005911</name>
</gene>
<feature type="transmembrane region" description="Helical" evidence="2">
    <location>
        <begin position="524"/>
        <end position="543"/>
    </location>
</feature>
<evidence type="ECO:0000313" key="3">
    <source>
        <dbReference type="EMBL" id="GMH04072.1"/>
    </source>
</evidence>